<comment type="caution">
    <text evidence="2">The sequence shown here is derived from an EMBL/GenBank/DDBJ whole genome shotgun (WGS) entry which is preliminary data.</text>
</comment>
<feature type="region of interest" description="Disordered" evidence="1">
    <location>
        <begin position="1"/>
        <end position="42"/>
    </location>
</feature>
<sequence>MQQATSSRRNSVSARPGQPVSTYRRRYTRSGEPQHWRPDRLKKAEISRGCSQSRLCPHGPGYEQTVPVPILGTVPIREVFGVTPNGPQIVSVASQTLKRALHLLKSILGSTC</sequence>
<dbReference type="Proteomes" id="UP001283361">
    <property type="component" value="Unassembled WGS sequence"/>
</dbReference>
<dbReference type="AlphaFoldDB" id="A0AAE1DPF1"/>
<reference evidence="2" key="1">
    <citation type="journal article" date="2023" name="G3 (Bethesda)">
        <title>A reference genome for the long-term kleptoplast-retaining sea slug Elysia crispata morphotype clarki.</title>
        <authorList>
            <person name="Eastman K.E."/>
            <person name="Pendleton A.L."/>
            <person name="Shaikh M.A."/>
            <person name="Suttiyut T."/>
            <person name="Ogas R."/>
            <person name="Tomko P."/>
            <person name="Gavelis G."/>
            <person name="Widhalm J.R."/>
            <person name="Wisecaver J.H."/>
        </authorList>
    </citation>
    <scope>NUCLEOTIDE SEQUENCE</scope>
    <source>
        <strain evidence="2">ECLA1</strain>
    </source>
</reference>
<evidence type="ECO:0000313" key="2">
    <source>
        <dbReference type="EMBL" id="KAK3776863.1"/>
    </source>
</evidence>
<name>A0AAE1DPF1_9GAST</name>
<feature type="compositionally biased region" description="Basic and acidic residues" evidence="1">
    <location>
        <begin position="32"/>
        <end position="42"/>
    </location>
</feature>
<proteinExistence type="predicted"/>
<accession>A0AAE1DPF1</accession>
<keyword evidence="3" id="KW-1185">Reference proteome</keyword>
<gene>
    <name evidence="2" type="ORF">RRG08_024637</name>
</gene>
<protein>
    <submittedName>
        <fullName evidence="2">Uncharacterized protein</fullName>
    </submittedName>
</protein>
<dbReference type="EMBL" id="JAWDGP010003173">
    <property type="protein sequence ID" value="KAK3776863.1"/>
    <property type="molecule type" value="Genomic_DNA"/>
</dbReference>
<evidence type="ECO:0000256" key="1">
    <source>
        <dbReference type="SAM" id="MobiDB-lite"/>
    </source>
</evidence>
<feature type="compositionally biased region" description="Polar residues" evidence="1">
    <location>
        <begin position="1"/>
        <end position="13"/>
    </location>
</feature>
<evidence type="ECO:0000313" key="3">
    <source>
        <dbReference type="Proteomes" id="UP001283361"/>
    </source>
</evidence>
<organism evidence="2 3">
    <name type="scientific">Elysia crispata</name>
    <name type="common">lettuce slug</name>
    <dbReference type="NCBI Taxonomy" id="231223"/>
    <lineage>
        <taxon>Eukaryota</taxon>
        <taxon>Metazoa</taxon>
        <taxon>Spiralia</taxon>
        <taxon>Lophotrochozoa</taxon>
        <taxon>Mollusca</taxon>
        <taxon>Gastropoda</taxon>
        <taxon>Heterobranchia</taxon>
        <taxon>Euthyneura</taxon>
        <taxon>Panpulmonata</taxon>
        <taxon>Sacoglossa</taxon>
        <taxon>Placobranchoidea</taxon>
        <taxon>Plakobranchidae</taxon>
        <taxon>Elysia</taxon>
    </lineage>
</organism>